<evidence type="ECO:0000259" key="3">
    <source>
        <dbReference type="PROSITE" id="PS50977"/>
    </source>
</evidence>
<evidence type="ECO:0000313" key="5">
    <source>
        <dbReference type="Proteomes" id="UP001343724"/>
    </source>
</evidence>
<reference evidence="4 5" key="1">
    <citation type="submission" date="2024-01" db="EMBL/GenBank/DDBJ databases">
        <title>novel species in genus Adlercreutzia.</title>
        <authorList>
            <person name="Liu X."/>
        </authorList>
    </citation>
    <scope>NUCLEOTIDE SEQUENCE [LARGE SCALE GENOMIC DNA]</scope>
    <source>
        <strain evidence="4 5">R22</strain>
    </source>
</reference>
<keyword evidence="5" id="KW-1185">Reference proteome</keyword>
<dbReference type="InterPro" id="IPR036271">
    <property type="entry name" value="Tet_transcr_reg_TetR-rel_C_sf"/>
</dbReference>
<dbReference type="SUPFAM" id="SSF46689">
    <property type="entry name" value="Homeodomain-like"/>
    <property type="match status" value="1"/>
</dbReference>
<dbReference type="PROSITE" id="PS50977">
    <property type="entry name" value="HTH_TETR_2"/>
    <property type="match status" value="1"/>
</dbReference>
<dbReference type="PRINTS" id="PR00455">
    <property type="entry name" value="HTHTETR"/>
</dbReference>
<dbReference type="SUPFAM" id="SSF48498">
    <property type="entry name" value="Tetracyclin repressor-like, C-terminal domain"/>
    <property type="match status" value="1"/>
</dbReference>
<evidence type="ECO:0000313" key="4">
    <source>
        <dbReference type="EMBL" id="MEC4295953.1"/>
    </source>
</evidence>
<dbReference type="Gene3D" id="1.10.357.10">
    <property type="entry name" value="Tetracycline Repressor, domain 2"/>
    <property type="match status" value="1"/>
</dbReference>
<protein>
    <submittedName>
        <fullName evidence="4">TetR/AcrR family transcriptional regulator</fullName>
    </submittedName>
</protein>
<keyword evidence="1 2" id="KW-0238">DNA-binding</keyword>
<feature type="domain" description="HTH tetR-type" evidence="3">
    <location>
        <begin position="8"/>
        <end position="68"/>
    </location>
</feature>
<dbReference type="RefSeq" id="WP_326441110.1">
    <property type="nucleotide sequence ID" value="NZ_JAYMFH010000024.1"/>
</dbReference>
<dbReference type="InterPro" id="IPR001647">
    <property type="entry name" value="HTH_TetR"/>
</dbReference>
<dbReference type="PANTHER" id="PTHR43479:SF11">
    <property type="entry name" value="ACREF_ENVCD OPERON REPRESSOR-RELATED"/>
    <property type="match status" value="1"/>
</dbReference>
<dbReference type="InterPro" id="IPR009057">
    <property type="entry name" value="Homeodomain-like_sf"/>
</dbReference>
<accession>A0ABU6J1H4</accession>
<dbReference type="PANTHER" id="PTHR43479">
    <property type="entry name" value="ACREF/ENVCD OPERON REPRESSOR-RELATED"/>
    <property type="match status" value="1"/>
</dbReference>
<evidence type="ECO:0000256" key="2">
    <source>
        <dbReference type="PROSITE-ProRule" id="PRU00335"/>
    </source>
</evidence>
<proteinExistence type="predicted"/>
<organism evidence="4 5">
    <name type="scientific">Adlercreutzia shanghongiae</name>
    <dbReference type="NCBI Taxonomy" id="3111773"/>
    <lineage>
        <taxon>Bacteria</taxon>
        <taxon>Bacillati</taxon>
        <taxon>Actinomycetota</taxon>
        <taxon>Coriobacteriia</taxon>
        <taxon>Eggerthellales</taxon>
        <taxon>Eggerthellaceae</taxon>
        <taxon>Adlercreutzia</taxon>
    </lineage>
</organism>
<comment type="caution">
    <text evidence="4">The sequence shown here is derived from an EMBL/GenBank/DDBJ whole genome shotgun (WGS) entry which is preliminary data.</text>
</comment>
<dbReference type="Pfam" id="PF00440">
    <property type="entry name" value="TetR_N"/>
    <property type="match status" value="1"/>
</dbReference>
<evidence type="ECO:0000256" key="1">
    <source>
        <dbReference type="ARBA" id="ARBA00023125"/>
    </source>
</evidence>
<feature type="DNA-binding region" description="H-T-H motif" evidence="2">
    <location>
        <begin position="31"/>
        <end position="50"/>
    </location>
</feature>
<dbReference type="EMBL" id="JAYMFH010000024">
    <property type="protein sequence ID" value="MEC4295953.1"/>
    <property type="molecule type" value="Genomic_DNA"/>
</dbReference>
<dbReference type="Proteomes" id="UP001343724">
    <property type="component" value="Unassembled WGS sequence"/>
</dbReference>
<sequence>MAKQRDTKETRELIISSAVDLFCEKGYSRTTLEDIVRRVGLTRGAFYWNFKSKKDILDEILKRYEDFYRDIYRDFAHCESAYETLRNLLNSNLMKKNLVNPYASIILYKVESCDEFADITNLQVRMDSESLRAIEEEIRRGQKQGEFRADKKARTLALSVYMSLLGFDAYKTPYETKEDGGFFSKSEIEDFVDLILDSLT</sequence>
<gene>
    <name evidence="4" type="ORF">VJ920_11620</name>
</gene>
<dbReference type="InterPro" id="IPR050624">
    <property type="entry name" value="HTH-type_Tx_Regulator"/>
</dbReference>
<name>A0ABU6J1H4_9ACTN</name>